<evidence type="ECO:0000313" key="2">
    <source>
        <dbReference type="EMBL" id="MRG87837.1"/>
    </source>
</evidence>
<dbReference type="InterPro" id="IPR029068">
    <property type="entry name" value="Glyas_Bleomycin-R_OHBP_Dase"/>
</dbReference>
<proteinExistence type="predicted"/>
<dbReference type="AlphaFoldDB" id="A0A6G1XA66"/>
<dbReference type="SUPFAM" id="SSF54593">
    <property type="entry name" value="Glyoxalase/Bleomycin resistance protein/Dihydroxybiphenyl dioxygenase"/>
    <property type="match status" value="2"/>
</dbReference>
<dbReference type="EMBL" id="WJNH01000012">
    <property type="protein sequence ID" value="MRG87837.1"/>
    <property type="molecule type" value="Genomic_DNA"/>
</dbReference>
<dbReference type="PANTHER" id="PTHR36437">
    <property type="entry name" value="GLYOXALASE/BLEOMYCIN RESISTANCE PROTEIN/DIOXYGENASE"/>
    <property type="match status" value="1"/>
</dbReference>
<dbReference type="RefSeq" id="WP_153729723.1">
    <property type="nucleotide sequence ID" value="NZ_WJNH01000012.1"/>
</dbReference>
<dbReference type="OrthoDB" id="2354281at2"/>
<feature type="domain" description="Glyoxalase/fosfomycin resistance/dioxygenase" evidence="1">
    <location>
        <begin position="16"/>
        <end position="122"/>
    </location>
</feature>
<dbReference type="Proteomes" id="UP000480185">
    <property type="component" value="Unassembled WGS sequence"/>
</dbReference>
<reference evidence="2 3" key="1">
    <citation type="submission" date="2019-11" db="EMBL/GenBank/DDBJ databases">
        <authorList>
            <person name="Li J."/>
        </authorList>
    </citation>
    <scope>NUCLEOTIDE SEQUENCE [LARGE SCALE GENOMIC DNA]</scope>
    <source>
        <strain evidence="2 3">J4</strain>
    </source>
</reference>
<evidence type="ECO:0000259" key="1">
    <source>
        <dbReference type="Pfam" id="PF00903"/>
    </source>
</evidence>
<accession>A0A6G1XA66</accession>
<evidence type="ECO:0000313" key="3">
    <source>
        <dbReference type="Proteomes" id="UP000480185"/>
    </source>
</evidence>
<organism evidence="2 3">
    <name type="scientific">Salinibacillus xinjiangensis</name>
    <dbReference type="NCBI Taxonomy" id="1229268"/>
    <lineage>
        <taxon>Bacteria</taxon>
        <taxon>Bacillati</taxon>
        <taxon>Bacillota</taxon>
        <taxon>Bacilli</taxon>
        <taxon>Bacillales</taxon>
        <taxon>Bacillaceae</taxon>
        <taxon>Salinibacillus</taxon>
    </lineage>
</organism>
<dbReference type="CDD" id="cd06587">
    <property type="entry name" value="VOC"/>
    <property type="match status" value="1"/>
</dbReference>
<dbReference type="Gene3D" id="3.10.180.10">
    <property type="entry name" value="2,3-Dihydroxybiphenyl 1,2-Dioxygenase, domain 1"/>
    <property type="match status" value="2"/>
</dbReference>
<dbReference type="InterPro" id="IPR004360">
    <property type="entry name" value="Glyas_Fos-R_dOase_dom"/>
</dbReference>
<feature type="domain" description="Glyoxalase/fosfomycin resistance/dioxygenase" evidence="1">
    <location>
        <begin position="146"/>
        <end position="251"/>
    </location>
</feature>
<sequence length="254" mass="29300">MITTVKEPIVKTLGGAGLYVRDVKKMTDWYGKLMDMPTSNFDEKSPIYVFDMDNGVNLALDDYRNMKNLKKYPICQMKTGDIKKAYDLVQKSKIPLILDLQRPHPGLAYFIIEDSEGNAIMIVESDWINPNPMKPANPNHPIKNHLNTIVIPVQDLKRATEWYSKLLGYPIKPERQDGGPIYWFEMDNGTGLLLDDNRNNDDLDTYPTFMLKASNIHEAFAYIQEKEIEVVREIQFDHFFFIKDLEGNTVMICA</sequence>
<keyword evidence="3" id="KW-1185">Reference proteome</keyword>
<name>A0A6G1XA66_9BACI</name>
<dbReference type="PANTHER" id="PTHR36437:SF2">
    <property type="entry name" value="GLYOXALASE_BLEOMYCIN RESISTANCE PROTEIN_DIOXYGENASE"/>
    <property type="match status" value="1"/>
</dbReference>
<comment type="caution">
    <text evidence="2">The sequence shown here is derived from an EMBL/GenBank/DDBJ whole genome shotgun (WGS) entry which is preliminary data.</text>
</comment>
<protein>
    <recommendedName>
        <fullName evidence="1">Glyoxalase/fosfomycin resistance/dioxygenase domain-containing protein</fullName>
    </recommendedName>
</protein>
<dbReference type="Pfam" id="PF00903">
    <property type="entry name" value="Glyoxalase"/>
    <property type="match status" value="2"/>
</dbReference>
<gene>
    <name evidence="2" type="ORF">GH754_16355</name>
</gene>